<comment type="cofactor">
    <cofactor evidence="1">
        <name>Zn(2+)</name>
        <dbReference type="ChEBI" id="CHEBI:29105"/>
    </cofactor>
</comment>
<dbReference type="SUPFAM" id="SSF57783">
    <property type="entry name" value="Zinc beta-ribbon"/>
    <property type="match status" value="1"/>
</dbReference>
<dbReference type="PROSITE" id="PS50880">
    <property type="entry name" value="TOPRIM"/>
    <property type="match status" value="1"/>
</dbReference>
<evidence type="ECO:0000256" key="8">
    <source>
        <dbReference type="ARBA" id="ARBA00022771"/>
    </source>
</evidence>
<evidence type="ECO:0000256" key="2">
    <source>
        <dbReference type="ARBA" id="ARBA00022478"/>
    </source>
</evidence>
<evidence type="ECO:0000256" key="5">
    <source>
        <dbReference type="ARBA" id="ARBA00022695"/>
    </source>
</evidence>
<dbReference type="PANTHER" id="PTHR30313">
    <property type="entry name" value="DNA PRIMASE"/>
    <property type="match status" value="1"/>
</dbReference>
<keyword evidence="12 13" id="KW-0804">Transcription</keyword>
<feature type="domain" description="Toprim" evidence="14">
    <location>
        <begin position="257"/>
        <end position="339"/>
    </location>
</feature>
<evidence type="ECO:0000256" key="12">
    <source>
        <dbReference type="ARBA" id="ARBA00023163"/>
    </source>
</evidence>
<keyword evidence="3 13" id="KW-0639">Primosome</keyword>
<dbReference type="Pfam" id="PF13155">
    <property type="entry name" value="Toprim_2"/>
    <property type="match status" value="1"/>
</dbReference>
<dbReference type="GO" id="GO:0003899">
    <property type="term" value="F:DNA-directed RNA polymerase activity"/>
    <property type="evidence" value="ECO:0007669"/>
    <property type="project" value="UniProtKB-UniRule"/>
</dbReference>
<keyword evidence="7" id="KW-0479">Metal-binding</keyword>
<dbReference type="InterPro" id="IPR050219">
    <property type="entry name" value="DnaG_primase"/>
</dbReference>
<dbReference type="Proteomes" id="UP000564885">
    <property type="component" value="Unassembled WGS sequence"/>
</dbReference>
<accession>A0A849IA50</accession>
<dbReference type="NCBIfam" id="TIGR01391">
    <property type="entry name" value="dnaG"/>
    <property type="match status" value="1"/>
</dbReference>
<sequence length="663" mass="75527">MRYPPHLLDEIRARLPVSSVVGRKVRLKKAGREWRGLSPFNAEKTPSFYANDQKGFYHDFSSGKHGDIFTFLMETEGLSFPEAVERLAAEAGVDLPKPTPELERAVERRRDLYDVLEMACRFFEKQLALPAGQKALAYLDGRGITAETRREFRMGYAPDARTALFDHLRSEGVERDLILRAGLAIEPDDGRSLYDRFRGRVIIPIQDMRGRVVAFGGRALAPDQQPKYLNSPETELFRKGEIVFNFHRARQPAHEANSAIVVEGYLDAVSVYQAGIRNVVATLGTAFTEEQIALLWRLAPEPVICFDGDRAGRNAAFRAVDRIVPALKTGFTFRFAFLPPGQDPDDAVRQAGPDAFRAILDEAKSFWDVIWLRETEAARLDSENGQAVFEKRIREVVGQIADPTLRRRYELTARLQVSDYLWRLSKRQVQSRLREGVAMPALPNFFSGEPTRLIGLERVFLGMCVHYPDLVEQHRDRIASMNFRGEHAGTPFSSFVSDLLRVVDEEDVREFRAFYLRLSPGFSPTLDFLHGHAVEIGGQEILPWGYNLFARFPVLQSPVPERFIEECFSNFMELLWLRDLEDELKTGVEEMPADPDDSYSLWLVHLQHDILEMRERVLRKELELAEEATLYRSVGRGLAVAADPRGMFRQLGQDRLEAPRAVA</sequence>
<evidence type="ECO:0000256" key="1">
    <source>
        <dbReference type="ARBA" id="ARBA00001947"/>
    </source>
</evidence>
<evidence type="ECO:0000256" key="13">
    <source>
        <dbReference type="HAMAP-Rule" id="MF_00974"/>
    </source>
</evidence>
<organism evidence="15 16">
    <name type="scientific">Enterovirga aerilata</name>
    <dbReference type="NCBI Taxonomy" id="2730920"/>
    <lineage>
        <taxon>Bacteria</taxon>
        <taxon>Pseudomonadati</taxon>
        <taxon>Pseudomonadota</taxon>
        <taxon>Alphaproteobacteria</taxon>
        <taxon>Hyphomicrobiales</taxon>
        <taxon>Methylobacteriaceae</taxon>
        <taxon>Enterovirga</taxon>
    </lineage>
</organism>
<comment type="subunit">
    <text evidence="13">Monomer. Interacts with DnaB.</text>
</comment>
<reference evidence="15 16" key="1">
    <citation type="submission" date="2020-04" db="EMBL/GenBank/DDBJ databases">
        <title>Enterovirga sp. isolate from soil.</title>
        <authorList>
            <person name="Chea S."/>
            <person name="Kim D.-U."/>
        </authorList>
    </citation>
    <scope>NUCLEOTIDE SEQUENCE [LARGE SCALE GENOMIC DNA]</scope>
    <source>
        <strain evidence="15 16">DB1703</strain>
    </source>
</reference>
<keyword evidence="6 13" id="KW-0235">DNA replication</keyword>
<gene>
    <name evidence="13" type="primary">dnaG</name>
    <name evidence="15" type="ORF">HJG44_11230</name>
</gene>
<dbReference type="InterPro" id="IPR013264">
    <property type="entry name" value="DNAG_N"/>
</dbReference>
<keyword evidence="16" id="KW-1185">Reference proteome</keyword>
<dbReference type="Gene3D" id="3.90.980.10">
    <property type="entry name" value="DNA primase, catalytic core, N-terminal domain"/>
    <property type="match status" value="1"/>
</dbReference>
<dbReference type="GO" id="GO:0000428">
    <property type="term" value="C:DNA-directed RNA polymerase complex"/>
    <property type="evidence" value="ECO:0007669"/>
    <property type="project" value="UniProtKB-KW"/>
</dbReference>
<comment type="caution">
    <text evidence="15">The sequence shown here is derived from an EMBL/GenBank/DDBJ whole genome shotgun (WGS) entry which is preliminary data.</text>
</comment>
<keyword evidence="5 13" id="KW-0548">Nucleotidyltransferase</keyword>
<dbReference type="HAMAP" id="MF_00974">
    <property type="entry name" value="DNA_primase_DnaG"/>
    <property type="match status" value="1"/>
</dbReference>
<dbReference type="SUPFAM" id="SSF56731">
    <property type="entry name" value="DNA primase core"/>
    <property type="match status" value="1"/>
</dbReference>
<dbReference type="EC" id="2.7.7.101" evidence="13"/>
<dbReference type="CDD" id="cd03364">
    <property type="entry name" value="TOPRIM_DnaG_primases"/>
    <property type="match status" value="1"/>
</dbReference>
<dbReference type="GO" id="GO:0008270">
    <property type="term" value="F:zinc ion binding"/>
    <property type="evidence" value="ECO:0007669"/>
    <property type="project" value="UniProtKB-KW"/>
</dbReference>
<dbReference type="InterPro" id="IPR006295">
    <property type="entry name" value="DNA_primase_DnaG"/>
</dbReference>
<dbReference type="InterPro" id="IPR037068">
    <property type="entry name" value="DNA_primase_core_N_sf"/>
</dbReference>
<dbReference type="GO" id="GO:0006269">
    <property type="term" value="P:DNA replication, synthesis of primer"/>
    <property type="evidence" value="ECO:0007669"/>
    <property type="project" value="UniProtKB-UniRule"/>
</dbReference>
<comment type="catalytic activity">
    <reaction evidence="13">
        <text>ssDNA + n NTP = ssDNA/pppN(pN)n-1 hybrid + (n-1) diphosphate.</text>
        <dbReference type="EC" id="2.7.7.101"/>
    </reaction>
</comment>
<comment type="caution">
    <text evidence="13">Lacks conserved residue(s) required for the propagation of feature annotation.</text>
</comment>
<dbReference type="AlphaFoldDB" id="A0A849IA50"/>
<dbReference type="FunFam" id="3.40.1360.10:FF:000002">
    <property type="entry name" value="DNA primase"/>
    <property type="match status" value="1"/>
</dbReference>
<evidence type="ECO:0000256" key="9">
    <source>
        <dbReference type="ARBA" id="ARBA00022833"/>
    </source>
</evidence>
<dbReference type="RefSeq" id="WP_171218461.1">
    <property type="nucleotide sequence ID" value="NZ_JABEPP010000003.1"/>
</dbReference>
<evidence type="ECO:0000256" key="4">
    <source>
        <dbReference type="ARBA" id="ARBA00022679"/>
    </source>
</evidence>
<dbReference type="GO" id="GO:0003677">
    <property type="term" value="F:DNA binding"/>
    <property type="evidence" value="ECO:0007669"/>
    <property type="project" value="UniProtKB-KW"/>
</dbReference>
<keyword evidence="10" id="KW-0460">Magnesium</keyword>
<keyword evidence="4 13" id="KW-0808">Transferase</keyword>
<protein>
    <recommendedName>
        <fullName evidence="13">DNA primase</fullName>
        <ecNumber evidence="13">2.7.7.101</ecNumber>
    </recommendedName>
</protein>
<comment type="similarity">
    <text evidence="13">Belongs to the DnaG primase family.</text>
</comment>
<evidence type="ECO:0000256" key="3">
    <source>
        <dbReference type="ARBA" id="ARBA00022515"/>
    </source>
</evidence>
<evidence type="ECO:0000256" key="11">
    <source>
        <dbReference type="ARBA" id="ARBA00023125"/>
    </source>
</evidence>
<dbReference type="EMBL" id="JABEPP010000003">
    <property type="protein sequence ID" value="NNM72950.1"/>
    <property type="molecule type" value="Genomic_DNA"/>
</dbReference>
<keyword evidence="11 13" id="KW-0238">DNA-binding</keyword>
<name>A0A849IA50_9HYPH</name>
<dbReference type="GO" id="GO:0005737">
    <property type="term" value="C:cytoplasm"/>
    <property type="evidence" value="ECO:0007669"/>
    <property type="project" value="TreeGrafter"/>
</dbReference>
<dbReference type="PANTHER" id="PTHR30313:SF2">
    <property type="entry name" value="DNA PRIMASE"/>
    <property type="match status" value="1"/>
</dbReference>
<evidence type="ECO:0000256" key="7">
    <source>
        <dbReference type="ARBA" id="ARBA00022723"/>
    </source>
</evidence>
<dbReference type="GO" id="GO:1990077">
    <property type="term" value="C:primosome complex"/>
    <property type="evidence" value="ECO:0007669"/>
    <property type="project" value="UniProtKB-KW"/>
</dbReference>
<dbReference type="Gene3D" id="3.90.580.10">
    <property type="entry name" value="Zinc finger, CHC2-type domain"/>
    <property type="match status" value="1"/>
</dbReference>
<dbReference type="Pfam" id="PF01807">
    <property type="entry name" value="Zn_ribbon_DnaG"/>
    <property type="match status" value="1"/>
</dbReference>
<comment type="function">
    <text evidence="13">RNA polymerase that catalyzes the synthesis of short RNA molecules used as primers for DNA polymerase during DNA replication.</text>
</comment>
<dbReference type="InterPro" id="IPR006171">
    <property type="entry name" value="TOPRIM_dom"/>
</dbReference>
<keyword evidence="2 13" id="KW-0240">DNA-directed RNA polymerase</keyword>
<evidence type="ECO:0000256" key="6">
    <source>
        <dbReference type="ARBA" id="ARBA00022705"/>
    </source>
</evidence>
<dbReference type="InterPro" id="IPR002694">
    <property type="entry name" value="Znf_CHC2"/>
</dbReference>
<proteinExistence type="inferred from homology"/>
<evidence type="ECO:0000313" key="15">
    <source>
        <dbReference type="EMBL" id="NNM72950.1"/>
    </source>
</evidence>
<evidence type="ECO:0000256" key="10">
    <source>
        <dbReference type="ARBA" id="ARBA00022842"/>
    </source>
</evidence>
<dbReference type="SMART" id="SM00493">
    <property type="entry name" value="TOPRIM"/>
    <property type="match status" value="1"/>
</dbReference>
<evidence type="ECO:0000313" key="16">
    <source>
        <dbReference type="Proteomes" id="UP000564885"/>
    </source>
</evidence>
<keyword evidence="8" id="KW-0863">Zinc-finger</keyword>
<dbReference type="InterPro" id="IPR036977">
    <property type="entry name" value="DNA_primase_Znf_CHC2"/>
</dbReference>
<dbReference type="Gene3D" id="3.40.1360.10">
    <property type="match status" value="1"/>
</dbReference>
<dbReference type="InterPro" id="IPR030846">
    <property type="entry name" value="DnaG_bac"/>
</dbReference>
<dbReference type="FunFam" id="3.90.580.10:FF:000001">
    <property type="entry name" value="DNA primase"/>
    <property type="match status" value="1"/>
</dbReference>
<keyword evidence="9" id="KW-0862">Zinc</keyword>
<dbReference type="InterPro" id="IPR034151">
    <property type="entry name" value="TOPRIM_DnaG_bac"/>
</dbReference>
<dbReference type="FunFam" id="3.90.980.10:FF:000001">
    <property type="entry name" value="DNA primase"/>
    <property type="match status" value="1"/>
</dbReference>
<dbReference type="Pfam" id="PF08275">
    <property type="entry name" value="DNAG_N"/>
    <property type="match status" value="1"/>
</dbReference>
<dbReference type="SMART" id="SM00400">
    <property type="entry name" value="ZnF_CHCC"/>
    <property type="match status" value="1"/>
</dbReference>
<evidence type="ECO:0000259" key="14">
    <source>
        <dbReference type="PROSITE" id="PS50880"/>
    </source>
</evidence>